<organism evidence="2 3">
    <name type="scientific">Johnsonella ignava ATCC 51276</name>
    <dbReference type="NCBI Taxonomy" id="679200"/>
    <lineage>
        <taxon>Bacteria</taxon>
        <taxon>Bacillati</taxon>
        <taxon>Bacillota</taxon>
        <taxon>Clostridia</taxon>
        <taxon>Lachnospirales</taxon>
        <taxon>Lachnospiraceae</taxon>
        <taxon>Johnsonella</taxon>
    </lineage>
</organism>
<dbReference type="OrthoDB" id="1692464at2"/>
<dbReference type="eggNOG" id="ENOG50330S1">
    <property type="taxonomic scope" value="Bacteria"/>
</dbReference>
<keyword evidence="3" id="KW-1185">Reference proteome</keyword>
<reference evidence="2 3" key="1">
    <citation type="submission" date="2011-08" db="EMBL/GenBank/DDBJ databases">
        <title>The Genome Sequence of Johnsonella ignava ATCC 51276.</title>
        <authorList>
            <consortium name="The Broad Institute Genome Sequencing Platform"/>
            <person name="Earl A."/>
            <person name="Ward D."/>
            <person name="Feldgarden M."/>
            <person name="Gevers D."/>
            <person name="Izard J."/>
            <person name="Blanton J.M."/>
            <person name="Baranova O.V."/>
            <person name="Dewhirst F.E."/>
            <person name="Young S.K."/>
            <person name="Zeng Q."/>
            <person name="Gargeya S."/>
            <person name="Fitzgerald M."/>
            <person name="Haas B."/>
            <person name="Abouelleil A."/>
            <person name="Alvarado L."/>
            <person name="Arachchi H.M."/>
            <person name="Berlin A."/>
            <person name="Brown A."/>
            <person name="Chapman S.B."/>
            <person name="Chen Z."/>
            <person name="Dunbar C."/>
            <person name="Freedman E."/>
            <person name="Gearin G."/>
            <person name="Gellesch M."/>
            <person name="Goldberg J."/>
            <person name="Griggs A."/>
            <person name="Gujja S."/>
            <person name="Heiman D."/>
            <person name="Howarth C."/>
            <person name="Larson L."/>
            <person name="Lui A."/>
            <person name="MacDonald P.J.P."/>
            <person name="Montmayeur A."/>
            <person name="Murphy C."/>
            <person name="Neiman D."/>
            <person name="Pearson M."/>
            <person name="Priest M."/>
            <person name="Roberts A."/>
            <person name="Saif S."/>
            <person name="Shea T."/>
            <person name="Shenoy N."/>
            <person name="Sisk P."/>
            <person name="Stolte C."/>
            <person name="Sykes S."/>
            <person name="Wortman J."/>
            <person name="Nusbaum C."/>
            <person name="Birren B."/>
        </authorList>
    </citation>
    <scope>NUCLEOTIDE SEQUENCE [LARGE SCALE GENOMIC DNA]</scope>
    <source>
        <strain evidence="2 3">ATCC 51276</strain>
    </source>
</reference>
<keyword evidence="1" id="KW-0812">Transmembrane</keyword>
<feature type="transmembrane region" description="Helical" evidence="1">
    <location>
        <begin position="129"/>
        <end position="149"/>
    </location>
</feature>
<feature type="transmembrane region" description="Helical" evidence="1">
    <location>
        <begin position="98"/>
        <end position="117"/>
    </location>
</feature>
<dbReference type="STRING" id="679200.HMPREF9333_01844"/>
<sequence>MKKINYKVADVILLIIIFLAFKIFEKYIFGILKSNKDTIFIALGVSLIFFSIYINSFFFRLSHKEIIHLSQKGWKITGYYSKLSLSNEDIYNKSYNIWIKYGCIFLLIELFGLLIVYVLNKCFLTNNMFFVHIVIAFISQIISWIITMIREKNILNNKKK</sequence>
<evidence type="ECO:0000313" key="2">
    <source>
        <dbReference type="EMBL" id="EHI54997.1"/>
    </source>
</evidence>
<feature type="transmembrane region" description="Helical" evidence="1">
    <location>
        <begin position="12"/>
        <end position="32"/>
    </location>
</feature>
<dbReference type="Proteomes" id="UP000003011">
    <property type="component" value="Unassembled WGS sequence"/>
</dbReference>
<protein>
    <submittedName>
        <fullName evidence="2">Uncharacterized protein</fullName>
    </submittedName>
</protein>
<gene>
    <name evidence="2" type="ORF">HMPREF9333_01844</name>
</gene>
<keyword evidence="1" id="KW-0472">Membrane</keyword>
<comment type="caution">
    <text evidence="2">The sequence shown here is derived from an EMBL/GenBank/DDBJ whole genome shotgun (WGS) entry which is preliminary data.</text>
</comment>
<evidence type="ECO:0000313" key="3">
    <source>
        <dbReference type="Proteomes" id="UP000003011"/>
    </source>
</evidence>
<proteinExistence type="predicted"/>
<evidence type="ECO:0000256" key="1">
    <source>
        <dbReference type="SAM" id="Phobius"/>
    </source>
</evidence>
<feature type="transmembrane region" description="Helical" evidence="1">
    <location>
        <begin position="38"/>
        <end position="59"/>
    </location>
</feature>
<dbReference type="RefSeq" id="WP_005541639.1">
    <property type="nucleotide sequence ID" value="NZ_JH378836.1"/>
</dbReference>
<dbReference type="EMBL" id="ACZL01000031">
    <property type="protein sequence ID" value="EHI54997.1"/>
    <property type="molecule type" value="Genomic_DNA"/>
</dbReference>
<dbReference type="HOGENOM" id="CLU_1682993_0_0_9"/>
<name>G5GJV4_9FIRM</name>
<accession>G5GJV4</accession>
<keyword evidence="1" id="KW-1133">Transmembrane helix</keyword>
<dbReference type="AlphaFoldDB" id="G5GJV4"/>